<evidence type="ECO:0000313" key="10">
    <source>
        <dbReference type="Proteomes" id="UP000321261"/>
    </source>
</evidence>
<accession>A0A561SJB4</accession>
<sequence length="320" mass="33788">MLVKSRYELGPVIGVGSSAVVRRARDVLDRVPVAIKQFRPGANPSDARRHQQEIATLARLCHPGLVRMRDSGVQDGVPFVVTDLAEGPTLAERLRAGPPLTSDAVRRIGRQLGDALAYVHACGIVHRDVKPANVLLERGLRPRLADFGIATALDRTATTANGCVIGTAAYLAPEQVRGEQVGPPADVYALGLVLLEALTARREYTGGPVEVALARLWRPPVVPDGLPADLAALLHAMTLAEPAERPTAAEVAAALAPRRPASTAARHGRHRRRTAPQLTTALVAGAAAVAAVASVASADQRAPERVSGSTDVVQVHRLLR</sequence>
<evidence type="ECO:0000256" key="7">
    <source>
        <dbReference type="PROSITE-ProRule" id="PRU10141"/>
    </source>
</evidence>
<evidence type="ECO:0000313" key="9">
    <source>
        <dbReference type="EMBL" id="TWF74923.1"/>
    </source>
</evidence>
<dbReference type="InterPro" id="IPR011009">
    <property type="entry name" value="Kinase-like_dom_sf"/>
</dbReference>
<dbReference type="EMBL" id="VIWU01000001">
    <property type="protein sequence ID" value="TWF74923.1"/>
    <property type="molecule type" value="Genomic_DNA"/>
</dbReference>
<dbReference type="AlphaFoldDB" id="A0A561SJB4"/>
<dbReference type="PANTHER" id="PTHR43671:SF13">
    <property type="entry name" value="SERINE_THREONINE-PROTEIN KINASE NEK2"/>
    <property type="match status" value="1"/>
</dbReference>
<dbReference type="GO" id="GO:0004674">
    <property type="term" value="F:protein serine/threonine kinase activity"/>
    <property type="evidence" value="ECO:0007669"/>
    <property type="project" value="UniProtKB-KW"/>
</dbReference>
<gene>
    <name evidence="9" type="ORF">FHX44_11807</name>
</gene>
<dbReference type="SMART" id="SM00220">
    <property type="entry name" value="S_TKc"/>
    <property type="match status" value="1"/>
</dbReference>
<keyword evidence="4 7" id="KW-0547">Nucleotide-binding</keyword>
<dbReference type="PROSITE" id="PS00108">
    <property type="entry name" value="PROTEIN_KINASE_ST"/>
    <property type="match status" value="1"/>
</dbReference>
<dbReference type="SUPFAM" id="SSF56112">
    <property type="entry name" value="Protein kinase-like (PK-like)"/>
    <property type="match status" value="1"/>
</dbReference>
<organism evidence="9 10">
    <name type="scientific">Pseudonocardia hierapolitana</name>
    <dbReference type="NCBI Taxonomy" id="1128676"/>
    <lineage>
        <taxon>Bacteria</taxon>
        <taxon>Bacillati</taxon>
        <taxon>Actinomycetota</taxon>
        <taxon>Actinomycetes</taxon>
        <taxon>Pseudonocardiales</taxon>
        <taxon>Pseudonocardiaceae</taxon>
        <taxon>Pseudonocardia</taxon>
    </lineage>
</organism>
<evidence type="ECO:0000256" key="1">
    <source>
        <dbReference type="ARBA" id="ARBA00010886"/>
    </source>
</evidence>
<keyword evidence="9" id="KW-0723">Serine/threonine-protein kinase</keyword>
<evidence type="ECO:0000256" key="4">
    <source>
        <dbReference type="ARBA" id="ARBA00022741"/>
    </source>
</evidence>
<feature type="binding site" evidence="7">
    <location>
        <position position="36"/>
    </location>
    <ligand>
        <name>ATP</name>
        <dbReference type="ChEBI" id="CHEBI:30616"/>
    </ligand>
</feature>
<dbReference type="InterPro" id="IPR050660">
    <property type="entry name" value="NEK_Ser/Thr_kinase"/>
</dbReference>
<evidence type="ECO:0000256" key="2">
    <source>
        <dbReference type="ARBA" id="ARBA00012513"/>
    </source>
</evidence>
<keyword evidence="3" id="KW-0808">Transferase</keyword>
<evidence type="ECO:0000259" key="8">
    <source>
        <dbReference type="PROSITE" id="PS50011"/>
    </source>
</evidence>
<keyword evidence="10" id="KW-1185">Reference proteome</keyword>
<evidence type="ECO:0000256" key="5">
    <source>
        <dbReference type="ARBA" id="ARBA00022777"/>
    </source>
</evidence>
<keyword evidence="5 9" id="KW-0418">Kinase</keyword>
<dbReference type="InterPro" id="IPR017441">
    <property type="entry name" value="Protein_kinase_ATP_BS"/>
</dbReference>
<reference evidence="9 10" key="1">
    <citation type="submission" date="2019-06" db="EMBL/GenBank/DDBJ databases">
        <title>Sequencing the genomes of 1000 actinobacteria strains.</title>
        <authorList>
            <person name="Klenk H.-P."/>
        </authorList>
    </citation>
    <scope>NUCLEOTIDE SEQUENCE [LARGE SCALE GENOMIC DNA]</scope>
    <source>
        <strain evidence="9 10">DSM 45671</strain>
    </source>
</reference>
<dbReference type="GO" id="GO:0005524">
    <property type="term" value="F:ATP binding"/>
    <property type="evidence" value="ECO:0007669"/>
    <property type="project" value="UniProtKB-UniRule"/>
</dbReference>
<comment type="caution">
    <text evidence="9">The sequence shown here is derived from an EMBL/GenBank/DDBJ whole genome shotgun (WGS) entry which is preliminary data.</text>
</comment>
<protein>
    <recommendedName>
        <fullName evidence="2">non-specific serine/threonine protein kinase</fullName>
        <ecNumber evidence="2">2.7.11.1</ecNumber>
    </recommendedName>
</protein>
<evidence type="ECO:0000256" key="3">
    <source>
        <dbReference type="ARBA" id="ARBA00022679"/>
    </source>
</evidence>
<dbReference type="RefSeq" id="WP_170308761.1">
    <property type="nucleotide sequence ID" value="NZ_VIWU01000001.1"/>
</dbReference>
<evidence type="ECO:0000256" key="6">
    <source>
        <dbReference type="ARBA" id="ARBA00022840"/>
    </source>
</evidence>
<dbReference type="EC" id="2.7.11.1" evidence="2"/>
<dbReference type="Pfam" id="PF00069">
    <property type="entry name" value="Pkinase"/>
    <property type="match status" value="1"/>
</dbReference>
<dbReference type="PROSITE" id="PS00107">
    <property type="entry name" value="PROTEIN_KINASE_ATP"/>
    <property type="match status" value="1"/>
</dbReference>
<dbReference type="Gene3D" id="1.10.510.10">
    <property type="entry name" value="Transferase(Phosphotransferase) domain 1"/>
    <property type="match status" value="1"/>
</dbReference>
<dbReference type="CDD" id="cd14014">
    <property type="entry name" value="STKc_PknB_like"/>
    <property type="match status" value="1"/>
</dbReference>
<dbReference type="PROSITE" id="PS50011">
    <property type="entry name" value="PROTEIN_KINASE_DOM"/>
    <property type="match status" value="1"/>
</dbReference>
<feature type="domain" description="Protein kinase" evidence="8">
    <location>
        <begin position="7"/>
        <end position="259"/>
    </location>
</feature>
<dbReference type="InterPro" id="IPR008271">
    <property type="entry name" value="Ser/Thr_kinase_AS"/>
</dbReference>
<comment type="similarity">
    <text evidence="1">Belongs to the protein kinase superfamily. NEK Ser/Thr protein kinase family. NIMA subfamily.</text>
</comment>
<dbReference type="PANTHER" id="PTHR43671">
    <property type="entry name" value="SERINE/THREONINE-PROTEIN KINASE NEK"/>
    <property type="match status" value="1"/>
</dbReference>
<proteinExistence type="inferred from homology"/>
<dbReference type="Proteomes" id="UP000321261">
    <property type="component" value="Unassembled WGS sequence"/>
</dbReference>
<name>A0A561SJB4_9PSEU</name>
<dbReference type="InterPro" id="IPR000719">
    <property type="entry name" value="Prot_kinase_dom"/>
</dbReference>
<keyword evidence="6 7" id="KW-0067">ATP-binding</keyword>